<keyword evidence="2" id="KW-1185">Reference proteome</keyword>
<organism evidence="1 2">
    <name type="scientific">Acrocarpospora corrugata</name>
    <dbReference type="NCBI Taxonomy" id="35763"/>
    <lineage>
        <taxon>Bacteria</taxon>
        <taxon>Bacillati</taxon>
        <taxon>Actinomycetota</taxon>
        <taxon>Actinomycetes</taxon>
        <taxon>Streptosporangiales</taxon>
        <taxon>Streptosporangiaceae</taxon>
        <taxon>Acrocarpospora</taxon>
    </lineage>
</organism>
<dbReference type="OrthoDB" id="4086179at2"/>
<dbReference type="RefSeq" id="WP_155342226.1">
    <property type="nucleotide sequence ID" value="NZ_BAAABN010000014.1"/>
</dbReference>
<evidence type="ECO:0000313" key="2">
    <source>
        <dbReference type="Proteomes" id="UP000334990"/>
    </source>
</evidence>
<evidence type="ECO:0000313" key="1">
    <source>
        <dbReference type="EMBL" id="GES06316.1"/>
    </source>
</evidence>
<reference evidence="1 2" key="1">
    <citation type="submission" date="2019-10" db="EMBL/GenBank/DDBJ databases">
        <title>Whole genome shotgun sequence of Acrocarpospora corrugata NBRC 13972.</title>
        <authorList>
            <person name="Ichikawa N."/>
            <person name="Kimura A."/>
            <person name="Kitahashi Y."/>
            <person name="Komaki H."/>
            <person name="Oguchi A."/>
        </authorList>
    </citation>
    <scope>NUCLEOTIDE SEQUENCE [LARGE SCALE GENOMIC DNA]</scope>
    <source>
        <strain evidence="1 2">NBRC 13972</strain>
    </source>
</reference>
<sequence>MHAHRDEIVFLLLSGCTNRRTKKRAAQLDAPTPDVPRLQDVHFPLGGPRFRLCLKDVLQFLIEELSIDKTDTWRTAVEEGRRTWRPMQLGAAVRDTPEEAVRVLTSMGYLISPPDQIFAESDELAMY</sequence>
<gene>
    <name evidence="1" type="ORF">Acor_83850</name>
</gene>
<dbReference type="AlphaFoldDB" id="A0A5M3WBV4"/>
<proteinExistence type="predicted"/>
<name>A0A5M3WBV4_9ACTN</name>
<accession>A0A5M3WBV4</accession>
<dbReference type="Proteomes" id="UP000334990">
    <property type="component" value="Unassembled WGS sequence"/>
</dbReference>
<protein>
    <submittedName>
        <fullName evidence="1">Uncharacterized protein</fullName>
    </submittedName>
</protein>
<comment type="caution">
    <text evidence="1">The sequence shown here is derived from an EMBL/GenBank/DDBJ whole genome shotgun (WGS) entry which is preliminary data.</text>
</comment>
<dbReference type="EMBL" id="BLAD01000149">
    <property type="protein sequence ID" value="GES06316.1"/>
    <property type="molecule type" value="Genomic_DNA"/>
</dbReference>